<comment type="caution">
    <text evidence="11">The sequence shown here is derived from an EMBL/GenBank/DDBJ whole genome shotgun (WGS) entry which is preliminary data.</text>
</comment>
<keyword evidence="8 10" id="KW-0472">Membrane</keyword>
<dbReference type="GO" id="GO:0006811">
    <property type="term" value="P:monoatomic ion transport"/>
    <property type="evidence" value="ECO:0007669"/>
    <property type="project" value="UniProtKB-KW"/>
</dbReference>
<reference evidence="11 12" key="1">
    <citation type="submission" date="2020-08" db="EMBL/GenBank/DDBJ databases">
        <title>Genomic Encyclopedia of Type Strains, Phase IV (KMG-IV): sequencing the most valuable type-strain genomes for metagenomic binning, comparative biology and taxonomic classification.</title>
        <authorList>
            <person name="Goeker M."/>
        </authorList>
    </citation>
    <scope>NUCLEOTIDE SEQUENCE [LARGE SCALE GENOMIC DNA]</scope>
    <source>
        <strain evidence="11 12">DSM 101465</strain>
    </source>
</reference>
<keyword evidence="3 10" id="KW-1134">Transmembrane beta strand</keyword>
<keyword evidence="5 10" id="KW-0732">Signal</keyword>
<evidence type="ECO:0000256" key="5">
    <source>
        <dbReference type="ARBA" id="ARBA00022729"/>
    </source>
</evidence>
<dbReference type="GO" id="GO:0046930">
    <property type="term" value="C:pore complex"/>
    <property type="evidence" value="ECO:0007669"/>
    <property type="project" value="UniProtKB-KW"/>
</dbReference>
<dbReference type="GO" id="GO:0009279">
    <property type="term" value="C:cell outer membrane"/>
    <property type="evidence" value="ECO:0007669"/>
    <property type="project" value="UniProtKB-SubCell"/>
</dbReference>
<evidence type="ECO:0000313" key="12">
    <source>
        <dbReference type="Proteomes" id="UP000588017"/>
    </source>
</evidence>
<name>A0A841K9T7_9HYPH</name>
<comment type="domain">
    <text evidence="10">Consists of 16-stranded beta-barrel sheets, with large surface-exposed loops, that form a transmembrane pore at the center of each barrel. The pore is partially ocluded by a peptide loop that folds into the pore lumen.</text>
</comment>
<evidence type="ECO:0000256" key="3">
    <source>
        <dbReference type="ARBA" id="ARBA00022452"/>
    </source>
</evidence>
<evidence type="ECO:0000256" key="4">
    <source>
        <dbReference type="ARBA" id="ARBA00022692"/>
    </source>
</evidence>
<protein>
    <recommendedName>
        <fullName evidence="10">Porin</fullName>
    </recommendedName>
</protein>
<comment type="subcellular location">
    <subcellularLocation>
        <location evidence="10">Cell outer membrane</location>
        <topology evidence="10">Multi-pass membrane protein</topology>
    </subcellularLocation>
</comment>
<evidence type="ECO:0000313" key="11">
    <source>
        <dbReference type="EMBL" id="MBB6168202.1"/>
    </source>
</evidence>
<organism evidence="11 12">
    <name type="scientific">Chelatococcus composti</name>
    <dbReference type="NCBI Taxonomy" id="1743235"/>
    <lineage>
        <taxon>Bacteria</taxon>
        <taxon>Pseudomonadati</taxon>
        <taxon>Pseudomonadota</taxon>
        <taxon>Alphaproteobacteria</taxon>
        <taxon>Hyphomicrobiales</taxon>
        <taxon>Chelatococcaceae</taxon>
        <taxon>Chelatococcus</taxon>
    </lineage>
</organism>
<sequence>MKLAKSLLLGSVAGLAAAAGAQAADLPMRKAAPVEYVRVCSVHGAGFFYIPGSDTCIKIGGRVRAEYRYLEPTSSWGVDAAGGPVFNPGRASDATGFRARGRINVDARTATEWGTLRAFIQVDVTANTGNYLGAGRNGFGPGGDTTDVILDKAYIQWAGITAGRISSFFDFYASALNFGSGYMASLGSDNGSVNVLAYTATFGNGFSATIGFEDRSAVVRPLVGGTLAGQRMPSIVGNIRVDQGWGSAQLSGVVQQLNTVALDALGGRIDTEYGYAIQAGVKFNLPMLAAGDALWLQAAYADGAVGRLGLGTTTSFAGLTGVAVDGAIVNGSIKRTKGWGVTAALLHYWTPSVRQAVFGNYTAVDYSAQVFNGYGLNDFKLWTVGTNVIWSPVKAFDIGVEVLYQKLDPKGRVVFPTGVSRSSTDIWEARIRFQRDF</sequence>
<evidence type="ECO:0000256" key="9">
    <source>
        <dbReference type="ARBA" id="ARBA00023237"/>
    </source>
</evidence>
<dbReference type="Proteomes" id="UP000588017">
    <property type="component" value="Unassembled WGS sequence"/>
</dbReference>
<dbReference type="Pfam" id="PF02530">
    <property type="entry name" value="Porin_2"/>
    <property type="match status" value="1"/>
</dbReference>
<accession>A0A841K9T7</accession>
<dbReference type="SUPFAM" id="SSF56935">
    <property type="entry name" value="Porins"/>
    <property type="match status" value="1"/>
</dbReference>
<proteinExistence type="inferred from homology"/>
<gene>
    <name evidence="11" type="ORF">HNQ73_001832</name>
</gene>
<feature type="chain" id="PRO_5033105470" description="Porin" evidence="10">
    <location>
        <begin position="24"/>
        <end position="437"/>
    </location>
</feature>
<keyword evidence="6 10" id="KW-0406">Ion transport</keyword>
<keyword evidence="12" id="KW-1185">Reference proteome</keyword>
<feature type="signal peptide" evidence="10">
    <location>
        <begin position="1"/>
        <end position="23"/>
    </location>
</feature>
<comment type="function">
    <text evidence="10">Forms passive diffusion pores that allow small molecular weight hydrophilic materials across the outer membrane.</text>
</comment>
<dbReference type="RefSeq" id="WP_183334486.1">
    <property type="nucleotide sequence ID" value="NZ_BMHX01000004.1"/>
</dbReference>
<evidence type="ECO:0000256" key="1">
    <source>
        <dbReference type="ARBA" id="ARBA00009521"/>
    </source>
</evidence>
<evidence type="ECO:0000256" key="6">
    <source>
        <dbReference type="ARBA" id="ARBA00023065"/>
    </source>
</evidence>
<keyword evidence="9 10" id="KW-0998">Cell outer membrane</keyword>
<evidence type="ECO:0000256" key="10">
    <source>
        <dbReference type="RuleBase" id="RU364005"/>
    </source>
</evidence>
<dbReference type="EMBL" id="JACHEH010000004">
    <property type="protein sequence ID" value="MBB6168202.1"/>
    <property type="molecule type" value="Genomic_DNA"/>
</dbReference>
<evidence type="ECO:0000256" key="7">
    <source>
        <dbReference type="ARBA" id="ARBA00023114"/>
    </source>
</evidence>
<evidence type="ECO:0000256" key="2">
    <source>
        <dbReference type="ARBA" id="ARBA00022448"/>
    </source>
</evidence>
<evidence type="ECO:0000256" key="8">
    <source>
        <dbReference type="ARBA" id="ARBA00023136"/>
    </source>
</evidence>
<keyword evidence="2 10" id="KW-0813">Transport</keyword>
<dbReference type="AlphaFoldDB" id="A0A841K9T7"/>
<dbReference type="InterPro" id="IPR003684">
    <property type="entry name" value="Porin_alphabac"/>
</dbReference>
<keyword evidence="7 10" id="KW-0626">Porin</keyword>
<dbReference type="GO" id="GO:0015288">
    <property type="term" value="F:porin activity"/>
    <property type="evidence" value="ECO:0007669"/>
    <property type="project" value="UniProtKB-KW"/>
</dbReference>
<comment type="similarity">
    <text evidence="1 10">Belongs to the alphaproteobacteria porin family.</text>
</comment>
<keyword evidence="4 10" id="KW-0812">Transmembrane</keyword>